<feature type="transmembrane region" description="Helical" evidence="1">
    <location>
        <begin position="6"/>
        <end position="27"/>
    </location>
</feature>
<dbReference type="EMBL" id="JADLQX010000076">
    <property type="protein sequence ID" value="MBF6302914.1"/>
    <property type="molecule type" value="Genomic_DNA"/>
</dbReference>
<name>A0ABS0D291_9NOCA</name>
<protein>
    <submittedName>
        <fullName evidence="2">Uncharacterized protein</fullName>
    </submittedName>
</protein>
<comment type="caution">
    <text evidence="2">The sequence shown here is derived from an EMBL/GenBank/DDBJ whole genome shotgun (WGS) entry which is preliminary data.</text>
</comment>
<keyword evidence="1" id="KW-0472">Membrane</keyword>
<evidence type="ECO:0000313" key="3">
    <source>
        <dbReference type="Proteomes" id="UP000702209"/>
    </source>
</evidence>
<evidence type="ECO:0000256" key="1">
    <source>
        <dbReference type="SAM" id="Phobius"/>
    </source>
</evidence>
<proteinExistence type="predicted"/>
<accession>A0ABS0D291</accession>
<sequence>MQHWASHNTTLLIVCKVGFFIAAAMVTTRYPDIARRRAGVSDAELEALT</sequence>
<keyword evidence="1" id="KW-0812">Transmembrane</keyword>
<organism evidence="2 3">
    <name type="scientific">Nocardia amamiensis</name>
    <dbReference type="NCBI Taxonomy" id="404578"/>
    <lineage>
        <taxon>Bacteria</taxon>
        <taxon>Bacillati</taxon>
        <taxon>Actinomycetota</taxon>
        <taxon>Actinomycetes</taxon>
        <taxon>Mycobacteriales</taxon>
        <taxon>Nocardiaceae</taxon>
        <taxon>Nocardia</taxon>
    </lineage>
</organism>
<evidence type="ECO:0000313" key="2">
    <source>
        <dbReference type="EMBL" id="MBF6302914.1"/>
    </source>
</evidence>
<gene>
    <name evidence="2" type="ORF">IU459_36165</name>
</gene>
<keyword evidence="1" id="KW-1133">Transmembrane helix</keyword>
<reference evidence="2 3" key="1">
    <citation type="submission" date="2020-10" db="EMBL/GenBank/DDBJ databases">
        <title>Identification of Nocardia species via Next-generation sequencing and recognition of intraspecies genetic diversity.</title>
        <authorList>
            <person name="Li P."/>
            <person name="Li P."/>
            <person name="Lu B."/>
        </authorList>
    </citation>
    <scope>NUCLEOTIDE SEQUENCE [LARGE SCALE GENOMIC DNA]</scope>
    <source>
        <strain evidence="2 3">BJ06-0157</strain>
    </source>
</reference>
<dbReference type="RefSeq" id="WP_195134094.1">
    <property type="nucleotide sequence ID" value="NZ_JADLQX010000076.1"/>
</dbReference>
<dbReference type="Proteomes" id="UP000702209">
    <property type="component" value="Unassembled WGS sequence"/>
</dbReference>
<keyword evidence="3" id="KW-1185">Reference proteome</keyword>